<dbReference type="AlphaFoldDB" id="A0A1H7N8X2"/>
<dbReference type="PANTHER" id="PTHR10434:SF40">
    <property type="entry name" value="1-ACYL-SN-GLYCEROL-3-PHOSPHATE ACYLTRANSFERASE"/>
    <property type="match status" value="1"/>
</dbReference>
<dbReference type="Pfam" id="PF01553">
    <property type="entry name" value="Acyltransferase"/>
    <property type="match status" value="1"/>
</dbReference>
<gene>
    <name evidence="6" type="ORF">SAMN05216387_10698</name>
</gene>
<dbReference type="OrthoDB" id="9812274at2"/>
<dbReference type="InterPro" id="IPR002123">
    <property type="entry name" value="Plipid/glycerol_acylTrfase"/>
</dbReference>
<evidence type="ECO:0000256" key="4">
    <source>
        <dbReference type="SAM" id="Phobius"/>
    </source>
</evidence>
<keyword evidence="4" id="KW-0812">Transmembrane</keyword>
<dbReference type="STRING" id="1233.SAMN05216387_10698"/>
<keyword evidence="4" id="KW-0472">Membrane</keyword>
<dbReference type="CDD" id="cd07989">
    <property type="entry name" value="LPLAT_AGPAT-like"/>
    <property type="match status" value="1"/>
</dbReference>
<feature type="transmembrane region" description="Helical" evidence="4">
    <location>
        <begin position="12"/>
        <end position="32"/>
    </location>
</feature>
<dbReference type="EMBL" id="FOBH01000006">
    <property type="protein sequence ID" value="SEL20076.1"/>
    <property type="molecule type" value="Genomic_DNA"/>
</dbReference>
<keyword evidence="7" id="KW-1185">Reference proteome</keyword>
<keyword evidence="4" id="KW-1133">Transmembrane helix</keyword>
<dbReference type="RefSeq" id="WP_090828744.1">
    <property type="nucleotide sequence ID" value="NZ_FOBH01000006.1"/>
</dbReference>
<dbReference type="SMART" id="SM00563">
    <property type="entry name" value="PlsC"/>
    <property type="match status" value="1"/>
</dbReference>
<dbReference type="GO" id="GO:0003841">
    <property type="term" value="F:1-acylglycerol-3-phosphate O-acyltransferase activity"/>
    <property type="evidence" value="ECO:0007669"/>
    <property type="project" value="TreeGrafter"/>
</dbReference>
<name>A0A1H7N8X2_9PROT</name>
<protein>
    <submittedName>
        <fullName evidence="6">1-acyl-sn-glycerol-3-phosphate acyltransferase</fullName>
    </submittedName>
</protein>
<evidence type="ECO:0000256" key="3">
    <source>
        <dbReference type="ARBA" id="ARBA00023315"/>
    </source>
</evidence>
<evidence type="ECO:0000256" key="1">
    <source>
        <dbReference type="ARBA" id="ARBA00005189"/>
    </source>
</evidence>
<feature type="transmembrane region" description="Helical" evidence="4">
    <location>
        <begin position="44"/>
        <end position="62"/>
    </location>
</feature>
<dbReference type="GO" id="GO:0006654">
    <property type="term" value="P:phosphatidic acid biosynthetic process"/>
    <property type="evidence" value="ECO:0007669"/>
    <property type="project" value="TreeGrafter"/>
</dbReference>
<keyword evidence="2 6" id="KW-0808">Transferase</keyword>
<dbReference type="Proteomes" id="UP000198620">
    <property type="component" value="Unassembled WGS sequence"/>
</dbReference>
<evidence type="ECO:0000313" key="7">
    <source>
        <dbReference type="Proteomes" id="UP000198620"/>
    </source>
</evidence>
<comment type="pathway">
    <text evidence="1">Lipid metabolism.</text>
</comment>
<keyword evidence="3 6" id="KW-0012">Acyltransferase</keyword>
<evidence type="ECO:0000313" key="6">
    <source>
        <dbReference type="EMBL" id="SEL20076.1"/>
    </source>
</evidence>
<feature type="domain" description="Phospholipid/glycerol acyltransferase" evidence="5">
    <location>
        <begin position="73"/>
        <end position="187"/>
    </location>
</feature>
<dbReference type="SUPFAM" id="SSF69593">
    <property type="entry name" value="Glycerol-3-phosphate (1)-acyltransferase"/>
    <property type="match status" value="1"/>
</dbReference>
<evidence type="ECO:0000256" key="2">
    <source>
        <dbReference type="ARBA" id="ARBA00022679"/>
    </source>
</evidence>
<sequence>MILAVLRSAIYTLCQIVITPLYFLIILAAFPLSPLSRYRITSGWAHLMLFLLRIICGIRYRVIGAERIPQTPSIILSKHQSAWETLAFQQIFPPQVWVLKKELLRVPFFGWGLAMTSPIAIDRNSGKAALKQIVVQGKDRLKRGFWIVVFPEGTRIPPGQKGKYRIGGAWLATHTGVPVVPVAHNAGRFWGRNALVKLPGTITVSIGTPIDPTGMEPDDLNAKVESWIEAEVARIDHGAPDAL</sequence>
<accession>A0A1H7N8X2</accession>
<dbReference type="PANTHER" id="PTHR10434">
    <property type="entry name" value="1-ACYL-SN-GLYCEROL-3-PHOSPHATE ACYLTRANSFERASE"/>
    <property type="match status" value="1"/>
</dbReference>
<proteinExistence type="predicted"/>
<reference evidence="6 7" key="1">
    <citation type="submission" date="2016-10" db="EMBL/GenBank/DDBJ databases">
        <authorList>
            <person name="de Groot N.N."/>
        </authorList>
    </citation>
    <scope>NUCLEOTIDE SEQUENCE [LARGE SCALE GENOMIC DNA]</scope>
    <source>
        <strain evidence="6 7">Nv1</strain>
    </source>
</reference>
<organism evidence="6 7">
    <name type="scientific">Nitrosovibrio tenuis</name>
    <dbReference type="NCBI Taxonomy" id="1233"/>
    <lineage>
        <taxon>Bacteria</taxon>
        <taxon>Pseudomonadati</taxon>
        <taxon>Pseudomonadota</taxon>
        <taxon>Betaproteobacteria</taxon>
        <taxon>Nitrosomonadales</taxon>
        <taxon>Nitrosomonadaceae</taxon>
        <taxon>Nitrosovibrio</taxon>
    </lineage>
</organism>
<evidence type="ECO:0000259" key="5">
    <source>
        <dbReference type="SMART" id="SM00563"/>
    </source>
</evidence>